<evidence type="ECO:0000256" key="5">
    <source>
        <dbReference type="ARBA" id="ARBA00022729"/>
    </source>
</evidence>
<sequence>MQRRSIPATISLLLLPHLAFAVELAPVVVTATRTAETVDETLASVTVVTREDIERQQAQSVPDILRSVPGVGIVNSGGPGKTTSVFLRGTNSGHVLVLIDGIKVGSATMGRTAFQHIPIAQIERIEVARGPRSSLYGSEAVGGVIQIFTRKGGGELKPFLRLGYGSRETYSASAGVSGGGERGWFNLSVSGNDTEGFDTKDDAEFDKDGYRELSGSLRAGYRFDNDLEVDLHLLHTVGDAEFDGSTNQSESLQQVVGGTLRYAPRNDWQLTLTGGQSRDESDNFKDGAFESRYDTRRNIASLQSDLVIGEDLVTLGFDYQDDAIDTSQRYAVTSRDNKGLFAEYQGTFSAHDVQLSLRRDDNAQFGKQTTGGAAWGYLLGEDLRLTASYGAAFKAPTLNDLYYPYDARLYGGETTISEGNPELSPEESRTAELGARYTPSPATRMSLSAYETRIRNLIDWVSASTGANETTWSPTNTDRARIRGLEAILATRVKDWDLGATLTLLDPKNRSSDANNGNLLPRRPRRSLRFQVDRRFGKYAVGGTLFAESMRYDRVQNTLPLAGYATLDLRAEYAFAKDWRIQARIENLLDKDYRTSASYGKPYNQPGRGLFLTVRYEP</sequence>
<evidence type="ECO:0000259" key="15">
    <source>
        <dbReference type="Pfam" id="PF00593"/>
    </source>
</evidence>
<dbReference type="GO" id="GO:0015288">
    <property type="term" value="F:porin activity"/>
    <property type="evidence" value="ECO:0007669"/>
    <property type="project" value="UniProtKB-KW"/>
</dbReference>
<feature type="domain" description="TonB-dependent receptor-like beta-barrel" evidence="15">
    <location>
        <begin position="192"/>
        <end position="588"/>
    </location>
</feature>
<dbReference type="GO" id="GO:0006811">
    <property type="term" value="P:monoatomic ion transport"/>
    <property type="evidence" value="ECO:0007669"/>
    <property type="project" value="UniProtKB-KW"/>
</dbReference>
<evidence type="ECO:0000256" key="4">
    <source>
        <dbReference type="ARBA" id="ARBA00022692"/>
    </source>
</evidence>
<evidence type="ECO:0000259" key="16">
    <source>
        <dbReference type="Pfam" id="PF07715"/>
    </source>
</evidence>
<keyword evidence="6" id="KW-0406">Ion transport</keyword>
<keyword evidence="5 14" id="KW-0732">Signal</keyword>
<dbReference type="GO" id="GO:0046930">
    <property type="term" value="C:pore complex"/>
    <property type="evidence" value="ECO:0007669"/>
    <property type="project" value="UniProtKB-KW"/>
</dbReference>
<dbReference type="InterPro" id="IPR039426">
    <property type="entry name" value="TonB-dep_rcpt-like"/>
</dbReference>
<organism evidence="17">
    <name type="scientific">Candidatus Kentrum sp. LPFa</name>
    <dbReference type="NCBI Taxonomy" id="2126335"/>
    <lineage>
        <taxon>Bacteria</taxon>
        <taxon>Pseudomonadati</taxon>
        <taxon>Pseudomonadota</taxon>
        <taxon>Gammaproteobacteria</taxon>
        <taxon>Candidatus Kentrum</taxon>
    </lineage>
</organism>
<dbReference type="NCBIfam" id="TIGR01779">
    <property type="entry name" value="TonB-B12"/>
    <property type="match status" value="1"/>
</dbReference>
<dbReference type="GO" id="GO:0009279">
    <property type="term" value="C:cell outer membrane"/>
    <property type="evidence" value="ECO:0007669"/>
    <property type="project" value="UniProtKB-SubCell"/>
</dbReference>
<dbReference type="AlphaFoldDB" id="A0A450W2P0"/>
<dbReference type="Gene3D" id="2.170.130.10">
    <property type="entry name" value="TonB-dependent receptor, plug domain"/>
    <property type="match status" value="1"/>
</dbReference>
<keyword evidence="8" id="KW-0626">Porin</keyword>
<evidence type="ECO:0000256" key="1">
    <source>
        <dbReference type="ARBA" id="ARBA00004571"/>
    </source>
</evidence>
<keyword evidence="3 11" id="KW-1134">Transmembrane beta strand</keyword>
<evidence type="ECO:0000256" key="12">
    <source>
        <dbReference type="RuleBase" id="RU003357"/>
    </source>
</evidence>
<evidence type="ECO:0000256" key="3">
    <source>
        <dbReference type="ARBA" id="ARBA00022452"/>
    </source>
</evidence>
<name>A0A450W2P0_9GAMM</name>
<evidence type="ECO:0000256" key="10">
    <source>
        <dbReference type="ARBA" id="ARBA00023237"/>
    </source>
</evidence>
<dbReference type="Pfam" id="PF00593">
    <property type="entry name" value="TonB_dep_Rec_b-barrel"/>
    <property type="match status" value="1"/>
</dbReference>
<evidence type="ECO:0000256" key="6">
    <source>
        <dbReference type="ARBA" id="ARBA00023065"/>
    </source>
</evidence>
<feature type="region of interest" description="Disordered" evidence="13">
    <location>
        <begin position="415"/>
        <end position="438"/>
    </location>
</feature>
<dbReference type="InterPro" id="IPR036942">
    <property type="entry name" value="Beta-barrel_TonB_sf"/>
</dbReference>
<dbReference type="PANTHER" id="PTHR30069:SF53">
    <property type="entry name" value="COLICIN I RECEPTOR-RELATED"/>
    <property type="match status" value="1"/>
</dbReference>
<keyword evidence="7 12" id="KW-0798">TonB box</keyword>
<evidence type="ECO:0000256" key="14">
    <source>
        <dbReference type="SAM" id="SignalP"/>
    </source>
</evidence>
<dbReference type="GO" id="GO:0015420">
    <property type="term" value="F:ABC-type vitamin B12 transporter activity"/>
    <property type="evidence" value="ECO:0007669"/>
    <property type="project" value="InterPro"/>
</dbReference>
<evidence type="ECO:0000256" key="7">
    <source>
        <dbReference type="ARBA" id="ARBA00023077"/>
    </source>
</evidence>
<evidence type="ECO:0000313" key="18">
    <source>
        <dbReference type="EMBL" id="VFK29948.1"/>
    </source>
</evidence>
<dbReference type="InterPro" id="IPR000531">
    <property type="entry name" value="Beta-barrel_TonB"/>
</dbReference>
<evidence type="ECO:0000256" key="8">
    <source>
        <dbReference type="ARBA" id="ARBA00023114"/>
    </source>
</evidence>
<evidence type="ECO:0000256" key="2">
    <source>
        <dbReference type="ARBA" id="ARBA00022448"/>
    </source>
</evidence>
<dbReference type="CDD" id="cd01347">
    <property type="entry name" value="ligand_gated_channel"/>
    <property type="match status" value="1"/>
</dbReference>
<evidence type="ECO:0000256" key="13">
    <source>
        <dbReference type="SAM" id="MobiDB-lite"/>
    </source>
</evidence>
<keyword evidence="4 11" id="KW-0812">Transmembrane</keyword>
<dbReference type="EMBL" id="CAADFM010000052">
    <property type="protein sequence ID" value="VFK11347.1"/>
    <property type="molecule type" value="Genomic_DNA"/>
</dbReference>
<feature type="signal peptide" evidence="14">
    <location>
        <begin position="1"/>
        <end position="21"/>
    </location>
</feature>
<dbReference type="Pfam" id="PF07715">
    <property type="entry name" value="Plug"/>
    <property type="match status" value="1"/>
</dbReference>
<dbReference type="InterPro" id="IPR037066">
    <property type="entry name" value="Plug_dom_sf"/>
</dbReference>
<gene>
    <name evidence="17" type="ORF">BECKLPF1236A_GA0070988_1005219</name>
    <name evidence="18" type="ORF">BECKLPF1236C_GA0070990_100993</name>
</gene>
<comment type="subcellular location">
    <subcellularLocation>
        <location evidence="1 11">Cell outer membrane</location>
        <topology evidence="1 11">Multi-pass membrane protein</topology>
    </subcellularLocation>
</comment>
<keyword evidence="10 11" id="KW-0998">Cell outer membrane</keyword>
<dbReference type="InterPro" id="IPR012910">
    <property type="entry name" value="Plug_dom"/>
</dbReference>
<reference evidence="17" key="1">
    <citation type="submission" date="2019-02" db="EMBL/GenBank/DDBJ databases">
        <authorList>
            <person name="Gruber-Vodicka R. H."/>
            <person name="Seah K. B. B."/>
        </authorList>
    </citation>
    <scope>NUCLEOTIDE SEQUENCE</scope>
    <source>
        <strain evidence="17">BECK_S312</strain>
        <strain evidence="18">BECK_S426</strain>
    </source>
</reference>
<dbReference type="SUPFAM" id="SSF56935">
    <property type="entry name" value="Porins"/>
    <property type="match status" value="1"/>
</dbReference>
<dbReference type="Gene3D" id="2.40.170.20">
    <property type="entry name" value="TonB-dependent receptor, beta-barrel domain"/>
    <property type="match status" value="1"/>
</dbReference>
<proteinExistence type="inferred from homology"/>
<protein>
    <submittedName>
        <fullName evidence="17">Vitamin B12 transporter</fullName>
    </submittedName>
</protein>
<evidence type="ECO:0000313" key="17">
    <source>
        <dbReference type="EMBL" id="VFK11347.1"/>
    </source>
</evidence>
<accession>A0A450W2P0</accession>
<dbReference type="EMBL" id="CAADFP010000099">
    <property type="protein sequence ID" value="VFK29948.1"/>
    <property type="molecule type" value="Genomic_DNA"/>
</dbReference>
<dbReference type="PROSITE" id="PS52016">
    <property type="entry name" value="TONB_DEPENDENT_REC_3"/>
    <property type="match status" value="1"/>
</dbReference>
<dbReference type="InterPro" id="IPR010101">
    <property type="entry name" value="B12_transptr_BtuB"/>
</dbReference>
<feature type="chain" id="PRO_5036113472" evidence="14">
    <location>
        <begin position="22"/>
        <end position="618"/>
    </location>
</feature>
<keyword evidence="9 11" id="KW-0472">Membrane</keyword>
<feature type="domain" description="TonB-dependent receptor plug" evidence="16">
    <location>
        <begin position="38"/>
        <end position="144"/>
    </location>
</feature>
<evidence type="ECO:0000256" key="9">
    <source>
        <dbReference type="ARBA" id="ARBA00023136"/>
    </source>
</evidence>
<evidence type="ECO:0000256" key="11">
    <source>
        <dbReference type="PROSITE-ProRule" id="PRU01360"/>
    </source>
</evidence>
<comment type="similarity">
    <text evidence="11 12">Belongs to the TonB-dependent receptor family.</text>
</comment>
<keyword evidence="2 11" id="KW-0813">Transport</keyword>
<dbReference type="PANTHER" id="PTHR30069">
    <property type="entry name" value="TONB-DEPENDENT OUTER MEMBRANE RECEPTOR"/>
    <property type="match status" value="1"/>
</dbReference>